<keyword evidence="2 4" id="KW-0238">DNA-binding</keyword>
<sequence length="338" mass="37033">MVTDQPADRPAHLPHPAGPPEALPAVPAGDPREDPAWRLATAFVLSRRSAHTRRAYARDIRDFYTWCAQAGLDPLRLRRVHIDAYAHELAQPGPRTGRPAAESTIARKLSTLAGLYAYAVGEDVLDRSPMTGVIRPRTTQDSVSTGLDRDEVAALLSAAAADGTRAHALISLLVHNGLRIDEALSRDVEHLQTERGHQVLRLRRKGGHTATAPLAPPVVHALTVYLAGRTSGPLFSTRTGRRVDEPAAWRLIRRLARRAGLPQADRINPHSLRHTFVTAALDAGVSLRDVQDGAGHRDPRTTRRYDSSRHNLDRHPSYAVSTFYAAGRSTETTGRRDS</sequence>
<dbReference type="Pfam" id="PF00589">
    <property type="entry name" value="Phage_integrase"/>
    <property type="match status" value="1"/>
</dbReference>
<feature type="compositionally biased region" description="Basic and acidic residues" evidence="5">
    <location>
        <begin position="1"/>
        <end position="11"/>
    </location>
</feature>
<dbReference type="PROSITE" id="PS51898">
    <property type="entry name" value="TYR_RECOMBINASE"/>
    <property type="match status" value="1"/>
</dbReference>
<dbReference type="InterPro" id="IPR004107">
    <property type="entry name" value="Integrase_SAM-like_N"/>
</dbReference>
<dbReference type="Pfam" id="PF02899">
    <property type="entry name" value="Phage_int_SAM_1"/>
    <property type="match status" value="1"/>
</dbReference>
<keyword evidence="3" id="KW-0233">DNA recombination</keyword>
<feature type="domain" description="Core-binding (CB)" evidence="7">
    <location>
        <begin position="34"/>
        <end position="120"/>
    </location>
</feature>
<dbReference type="GO" id="GO:0006310">
    <property type="term" value="P:DNA recombination"/>
    <property type="evidence" value="ECO:0007669"/>
    <property type="project" value="UniProtKB-KW"/>
</dbReference>
<feature type="domain" description="Tyr recombinase" evidence="6">
    <location>
        <begin position="142"/>
        <end position="321"/>
    </location>
</feature>
<dbReference type="AlphaFoldDB" id="A0A1I5FRH5"/>
<feature type="region of interest" description="Disordered" evidence="5">
    <location>
        <begin position="290"/>
        <end position="313"/>
    </location>
</feature>
<proteinExistence type="predicted"/>
<feature type="region of interest" description="Disordered" evidence="5">
    <location>
        <begin position="1"/>
        <end position="31"/>
    </location>
</feature>
<protein>
    <submittedName>
        <fullName evidence="8">Site-specific recombinase XerD</fullName>
    </submittedName>
</protein>
<evidence type="ECO:0000256" key="5">
    <source>
        <dbReference type="SAM" id="MobiDB-lite"/>
    </source>
</evidence>
<dbReference type="Proteomes" id="UP000199614">
    <property type="component" value="Unassembled WGS sequence"/>
</dbReference>
<dbReference type="STRING" id="260086.SAMN05216207_104018"/>
<dbReference type="PANTHER" id="PTHR30349">
    <property type="entry name" value="PHAGE INTEGRASE-RELATED"/>
    <property type="match status" value="1"/>
</dbReference>
<organism evidence="8 9">
    <name type="scientific">Pseudonocardia ammonioxydans</name>
    <dbReference type="NCBI Taxonomy" id="260086"/>
    <lineage>
        <taxon>Bacteria</taxon>
        <taxon>Bacillati</taxon>
        <taxon>Actinomycetota</taxon>
        <taxon>Actinomycetes</taxon>
        <taxon>Pseudonocardiales</taxon>
        <taxon>Pseudonocardiaceae</taxon>
        <taxon>Pseudonocardia</taxon>
    </lineage>
</organism>
<dbReference type="PANTHER" id="PTHR30349:SF81">
    <property type="entry name" value="TYROSINE RECOMBINASE XERC"/>
    <property type="match status" value="1"/>
</dbReference>
<gene>
    <name evidence="8" type="ORF">SAMN05216207_104018</name>
</gene>
<dbReference type="InterPro" id="IPR050090">
    <property type="entry name" value="Tyrosine_recombinase_XerCD"/>
</dbReference>
<dbReference type="EMBL" id="FOUY01000040">
    <property type="protein sequence ID" value="SFO26219.1"/>
    <property type="molecule type" value="Genomic_DNA"/>
</dbReference>
<evidence type="ECO:0000259" key="6">
    <source>
        <dbReference type="PROSITE" id="PS51898"/>
    </source>
</evidence>
<dbReference type="PROSITE" id="PS51900">
    <property type="entry name" value="CB"/>
    <property type="match status" value="1"/>
</dbReference>
<dbReference type="InterPro" id="IPR010998">
    <property type="entry name" value="Integrase_recombinase_N"/>
</dbReference>
<evidence type="ECO:0000313" key="9">
    <source>
        <dbReference type="Proteomes" id="UP000199614"/>
    </source>
</evidence>
<dbReference type="Gene3D" id="1.10.443.10">
    <property type="entry name" value="Intergrase catalytic core"/>
    <property type="match status" value="1"/>
</dbReference>
<dbReference type="GO" id="GO:0015074">
    <property type="term" value="P:DNA integration"/>
    <property type="evidence" value="ECO:0007669"/>
    <property type="project" value="UniProtKB-KW"/>
</dbReference>
<dbReference type="InterPro" id="IPR044068">
    <property type="entry name" value="CB"/>
</dbReference>
<accession>A0A1I5FRH5</accession>
<evidence type="ECO:0000256" key="4">
    <source>
        <dbReference type="PROSITE-ProRule" id="PRU01248"/>
    </source>
</evidence>
<keyword evidence="1" id="KW-0229">DNA integration</keyword>
<evidence type="ECO:0000256" key="3">
    <source>
        <dbReference type="ARBA" id="ARBA00023172"/>
    </source>
</evidence>
<keyword evidence="9" id="KW-1185">Reference proteome</keyword>
<dbReference type="GO" id="GO:0003677">
    <property type="term" value="F:DNA binding"/>
    <property type="evidence" value="ECO:0007669"/>
    <property type="project" value="UniProtKB-UniRule"/>
</dbReference>
<dbReference type="InterPro" id="IPR002104">
    <property type="entry name" value="Integrase_catalytic"/>
</dbReference>
<dbReference type="SUPFAM" id="SSF56349">
    <property type="entry name" value="DNA breaking-rejoining enzymes"/>
    <property type="match status" value="1"/>
</dbReference>
<dbReference type="InterPro" id="IPR013762">
    <property type="entry name" value="Integrase-like_cat_sf"/>
</dbReference>
<evidence type="ECO:0000259" key="7">
    <source>
        <dbReference type="PROSITE" id="PS51900"/>
    </source>
</evidence>
<reference evidence="8 9" key="1">
    <citation type="submission" date="2016-10" db="EMBL/GenBank/DDBJ databases">
        <authorList>
            <person name="de Groot N.N."/>
        </authorList>
    </citation>
    <scope>NUCLEOTIDE SEQUENCE [LARGE SCALE GENOMIC DNA]</scope>
    <source>
        <strain evidence="8 9">CGMCC 4.1877</strain>
    </source>
</reference>
<dbReference type="Gene3D" id="1.10.150.130">
    <property type="match status" value="1"/>
</dbReference>
<evidence type="ECO:0000256" key="2">
    <source>
        <dbReference type="ARBA" id="ARBA00023125"/>
    </source>
</evidence>
<name>A0A1I5FRH5_PSUAM</name>
<dbReference type="InterPro" id="IPR011010">
    <property type="entry name" value="DNA_brk_join_enz"/>
</dbReference>
<evidence type="ECO:0000313" key="8">
    <source>
        <dbReference type="EMBL" id="SFO26219.1"/>
    </source>
</evidence>
<evidence type="ECO:0000256" key="1">
    <source>
        <dbReference type="ARBA" id="ARBA00022908"/>
    </source>
</evidence>